<gene>
    <name evidence="1" type="ORF">CCAM_LOCUS36360</name>
</gene>
<protein>
    <submittedName>
        <fullName evidence="1">Uncharacterized protein</fullName>
    </submittedName>
</protein>
<organism evidence="1 2">
    <name type="scientific">Cuscuta campestris</name>
    <dbReference type="NCBI Taxonomy" id="132261"/>
    <lineage>
        <taxon>Eukaryota</taxon>
        <taxon>Viridiplantae</taxon>
        <taxon>Streptophyta</taxon>
        <taxon>Embryophyta</taxon>
        <taxon>Tracheophyta</taxon>
        <taxon>Spermatophyta</taxon>
        <taxon>Magnoliopsida</taxon>
        <taxon>eudicotyledons</taxon>
        <taxon>Gunneridae</taxon>
        <taxon>Pentapetalae</taxon>
        <taxon>asterids</taxon>
        <taxon>lamiids</taxon>
        <taxon>Solanales</taxon>
        <taxon>Convolvulaceae</taxon>
        <taxon>Cuscuteae</taxon>
        <taxon>Cuscuta</taxon>
        <taxon>Cuscuta subgen. Grammica</taxon>
        <taxon>Cuscuta sect. Cleistogrammica</taxon>
    </lineage>
</organism>
<evidence type="ECO:0000313" key="1">
    <source>
        <dbReference type="EMBL" id="VFQ94584.1"/>
    </source>
</evidence>
<dbReference type="EMBL" id="OOIL02005377">
    <property type="protein sequence ID" value="VFQ94584.1"/>
    <property type="molecule type" value="Genomic_DNA"/>
</dbReference>
<dbReference type="AlphaFoldDB" id="A0A484N3J8"/>
<proteinExistence type="predicted"/>
<reference evidence="1 2" key="1">
    <citation type="submission" date="2018-04" db="EMBL/GenBank/DDBJ databases">
        <authorList>
            <person name="Vogel A."/>
        </authorList>
    </citation>
    <scope>NUCLEOTIDE SEQUENCE [LARGE SCALE GENOMIC DNA]</scope>
</reference>
<name>A0A484N3J8_9ASTE</name>
<accession>A0A484N3J8</accession>
<evidence type="ECO:0000313" key="2">
    <source>
        <dbReference type="Proteomes" id="UP000595140"/>
    </source>
</evidence>
<sequence>MRRAIGIVFRGFHGSPLGNCHELMPDDFMTIEEGEIFAMAKALEKSKEMLKTHPASCTRNCYFYRIALTW</sequence>
<dbReference type="Proteomes" id="UP000595140">
    <property type="component" value="Unassembled WGS sequence"/>
</dbReference>
<keyword evidence="2" id="KW-1185">Reference proteome</keyword>